<organism evidence="2 3">
    <name type="scientific">Streptomyces angustmyceticus</name>
    <dbReference type="NCBI Taxonomy" id="285578"/>
    <lineage>
        <taxon>Bacteria</taxon>
        <taxon>Bacillati</taxon>
        <taxon>Actinomycetota</taxon>
        <taxon>Actinomycetes</taxon>
        <taxon>Kitasatosporales</taxon>
        <taxon>Streptomycetaceae</taxon>
        <taxon>Streptomyces</taxon>
    </lineage>
</organism>
<dbReference type="AlphaFoldDB" id="A0A5J4LPE9"/>
<dbReference type="OrthoDB" id="4330228at2"/>
<gene>
    <name evidence="2" type="ORF">San01_48150</name>
</gene>
<dbReference type="RefSeq" id="WP_143589084.1">
    <property type="nucleotide sequence ID" value="NZ_BLAG01000013.1"/>
</dbReference>
<protein>
    <submittedName>
        <fullName evidence="2">Uncharacterized protein</fullName>
    </submittedName>
</protein>
<accession>A0A5J4LPE9</accession>
<evidence type="ECO:0000313" key="3">
    <source>
        <dbReference type="Proteomes" id="UP000325598"/>
    </source>
</evidence>
<dbReference type="InterPro" id="IPR043733">
    <property type="entry name" value="DUF5677"/>
</dbReference>
<dbReference type="EMBL" id="BLAG01000013">
    <property type="protein sequence ID" value="GES32328.1"/>
    <property type="molecule type" value="Genomic_DNA"/>
</dbReference>
<dbReference type="GeneID" id="96753415"/>
<keyword evidence="3" id="KW-1185">Reference proteome</keyword>
<feature type="region of interest" description="Disordered" evidence="1">
    <location>
        <begin position="1"/>
        <end position="25"/>
    </location>
</feature>
<reference evidence="2 3" key="1">
    <citation type="submission" date="2019-10" db="EMBL/GenBank/DDBJ databases">
        <title>Whole genome shotgun sequence of Streptomyces angustmyceticus NBRC 3934.</title>
        <authorList>
            <person name="Hosoyama A."/>
            <person name="Ichikawa N."/>
            <person name="Kimura A."/>
            <person name="Kitahashi Y."/>
            <person name="Komaki H."/>
            <person name="Uohara A."/>
        </authorList>
    </citation>
    <scope>NUCLEOTIDE SEQUENCE [LARGE SCALE GENOMIC DNA]</scope>
    <source>
        <strain evidence="2 3">NBRC 3934</strain>
    </source>
</reference>
<dbReference type="Proteomes" id="UP000325598">
    <property type="component" value="Unassembled WGS sequence"/>
</dbReference>
<proteinExistence type="predicted"/>
<evidence type="ECO:0000256" key="1">
    <source>
        <dbReference type="SAM" id="MobiDB-lite"/>
    </source>
</evidence>
<comment type="caution">
    <text evidence="2">The sequence shown here is derived from an EMBL/GenBank/DDBJ whole genome shotgun (WGS) entry which is preliminary data.</text>
</comment>
<sequence>MASSEERNVADAGSSKRAGGSQDPRKRPLFDVVAEITAVAEQAADAAADADNTAIHLDGYVLRRGIKGLKSAQLLVDAGHWEYATPVARQLFELLVNMEHLGSFADRREAQRIYSNFGLLQYFLAESRRIEFEKTRGRPSGSPWELSVKDFLDRCTDFRMAPRADGTVRWRTSWSGKTTRALAESSPDPMRVPQYELLFSTWSEQTHGAPGVLATDLFLRYEEEIVAEALAEVKGVPPELPQLITGSGLKGMQTLSMAIILFLHLWQQLPNVPQPDLGECSKWLGITKAFTGGKGIPIAD</sequence>
<name>A0A5J4LPE9_9ACTN</name>
<dbReference type="Pfam" id="PF18928">
    <property type="entry name" value="DUF5677"/>
    <property type="match status" value="1"/>
</dbReference>
<evidence type="ECO:0000313" key="2">
    <source>
        <dbReference type="EMBL" id="GES32328.1"/>
    </source>
</evidence>